<organism evidence="7 8">
    <name type="scientific">Candidatus Andersenbacteria bacterium CG10_big_fil_rev_8_21_14_0_10_54_11</name>
    <dbReference type="NCBI Taxonomy" id="1974485"/>
    <lineage>
        <taxon>Bacteria</taxon>
        <taxon>Candidatus Anderseniibacteriota</taxon>
    </lineage>
</organism>
<dbReference type="Pfam" id="PF07724">
    <property type="entry name" value="AAA_2"/>
    <property type="match status" value="1"/>
</dbReference>
<evidence type="ECO:0000256" key="2">
    <source>
        <dbReference type="ARBA" id="ARBA00022840"/>
    </source>
</evidence>
<sequence>MPFFIDTRPYYSRVEAVRITTGLPIKLLTGLCTAAALLAGLVSVIFAVSAAFIGLTLLLSALAAAGVLIQVFGRTYYPYLPTPRSVQQVQQETGKVNIAQAVSFELLRILGRTPRLHTPAVLAALVHRTLSAPVVHIFLRRLQLPSDRLWQTMQSVLLPQLTEADWCTGMLAAAEQTREETLHAEHALAALLLHPAMKTSLREINFTEDDIAFVLWWSVTERRQQAAARRWWTAEHLSAQRGIGLSWAAGYTPFVDQFARLPSGSVWDQILIGHESKLAELINVLARQRQSNVLVVGDPGVGRIGIIRELAHRIDRNAAHPALNGQRLLYINIGELLAYSSSDAGQLTIVNRALREMERAGNIIAVIDGLSAILGSGGSDRRANLTDIIVPFLSAATIRVVVLLATEEYHLRVKSNQELMQYFDVVQVPSLSVTATMERIALTARGIEQAGRIVLPYSTIRAVVQDTASIYPHVPFPERAYDFLEEAIVLAQSQGKTVVNPEHVYTLIEQKVGMNIGRLREGERERLLSLEERMHQRLVNQETAVSTLARALLRARTEVRTAKRPIGSFLFLGPTGVGKTETAKTLAEVYFGSENNMIRLDMSEFQGTDAVSRLIGSPGQPVGRLTAAIGDRPFAVVLLDEFEKAAEAVHQLFLQVLDEGHLTDVAGRQYSFLHAIIIATSNAGAELIREQIMDGRVPPNFERTLREHILSTNILRPELVNRFDAVVTYTPLSAGHIRQVAQLMLRSLNQRLDHEHGITVAITDELVEYLVSIGYDPEFGARPMARAIQDTVEYAVAQRLLRGGAEPGQQIIFSQAELQAQRQ</sequence>
<dbReference type="InterPro" id="IPR001270">
    <property type="entry name" value="ClpA/B"/>
</dbReference>
<comment type="caution">
    <text evidence="7">The sequence shown here is derived from an EMBL/GenBank/DDBJ whole genome shotgun (WGS) entry which is preliminary data.</text>
</comment>
<dbReference type="Pfam" id="PF10431">
    <property type="entry name" value="ClpB_D2-small"/>
    <property type="match status" value="1"/>
</dbReference>
<evidence type="ECO:0000256" key="4">
    <source>
        <dbReference type="SAM" id="Phobius"/>
    </source>
</evidence>
<keyword evidence="4" id="KW-1133">Transmembrane helix</keyword>
<evidence type="ECO:0000313" key="8">
    <source>
        <dbReference type="Proteomes" id="UP000230731"/>
    </source>
</evidence>
<dbReference type="PANTHER" id="PTHR11638">
    <property type="entry name" value="ATP-DEPENDENT CLP PROTEASE"/>
    <property type="match status" value="1"/>
</dbReference>
<feature type="domain" description="AAA+ ATPase" evidence="5">
    <location>
        <begin position="565"/>
        <end position="698"/>
    </location>
</feature>
<name>A0A2M6WZX5_9BACT</name>
<dbReference type="InterPro" id="IPR003959">
    <property type="entry name" value="ATPase_AAA_core"/>
</dbReference>
<keyword evidence="4" id="KW-0472">Membrane</keyword>
<dbReference type="GO" id="GO:0005524">
    <property type="term" value="F:ATP binding"/>
    <property type="evidence" value="ECO:0007669"/>
    <property type="project" value="UniProtKB-KW"/>
</dbReference>
<evidence type="ECO:0000259" key="6">
    <source>
        <dbReference type="SMART" id="SM01086"/>
    </source>
</evidence>
<evidence type="ECO:0000259" key="5">
    <source>
        <dbReference type="SMART" id="SM00382"/>
    </source>
</evidence>
<dbReference type="CDD" id="cd19499">
    <property type="entry name" value="RecA-like_ClpB_Hsp104-like"/>
    <property type="match status" value="1"/>
</dbReference>
<dbReference type="InterPro" id="IPR019489">
    <property type="entry name" value="Clp_ATPase_C"/>
</dbReference>
<accession>A0A2M6WZX5</accession>
<feature type="domain" description="AAA+ ATPase" evidence="5">
    <location>
        <begin position="289"/>
        <end position="433"/>
    </location>
</feature>
<dbReference type="GO" id="GO:0005737">
    <property type="term" value="C:cytoplasm"/>
    <property type="evidence" value="ECO:0007669"/>
    <property type="project" value="TreeGrafter"/>
</dbReference>
<evidence type="ECO:0008006" key="9">
    <source>
        <dbReference type="Google" id="ProtNLM"/>
    </source>
</evidence>
<keyword evidence="3" id="KW-0143">Chaperone</keyword>
<evidence type="ECO:0000313" key="7">
    <source>
        <dbReference type="EMBL" id="PIT98318.1"/>
    </source>
</evidence>
<dbReference type="Proteomes" id="UP000230731">
    <property type="component" value="Unassembled WGS sequence"/>
</dbReference>
<dbReference type="SMART" id="SM01086">
    <property type="entry name" value="ClpB_D2-small"/>
    <property type="match status" value="1"/>
</dbReference>
<evidence type="ECO:0000256" key="1">
    <source>
        <dbReference type="ARBA" id="ARBA00022741"/>
    </source>
</evidence>
<dbReference type="Gene3D" id="1.10.8.60">
    <property type="match status" value="1"/>
</dbReference>
<dbReference type="Gene3D" id="3.40.50.300">
    <property type="entry name" value="P-loop containing nucleotide triphosphate hydrolases"/>
    <property type="match status" value="2"/>
</dbReference>
<keyword evidence="1" id="KW-0547">Nucleotide-binding</keyword>
<dbReference type="InterPro" id="IPR050130">
    <property type="entry name" value="ClpA_ClpB"/>
</dbReference>
<dbReference type="AlphaFoldDB" id="A0A2M6WZX5"/>
<dbReference type="PANTHER" id="PTHR11638:SF18">
    <property type="entry name" value="HEAT SHOCK PROTEIN 104"/>
    <property type="match status" value="1"/>
</dbReference>
<dbReference type="PRINTS" id="PR00300">
    <property type="entry name" value="CLPPROTEASEA"/>
</dbReference>
<feature type="transmembrane region" description="Helical" evidence="4">
    <location>
        <begin position="55"/>
        <end position="77"/>
    </location>
</feature>
<keyword evidence="2" id="KW-0067">ATP-binding</keyword>
<protein>
    <recommendedName>
        <fullName evidence="9">Clp R domain-containing protein</fullName>
    </recommendedName>
</protein>
<dbReference type="EMBL" id="PEZP01000016">
    <property type="protein sequence ID" value="PIT98318.1"/>
    <property type="molecule type" value="Genomic_DNA"/>
</dbReference>
<dbReference type="SUPFAM" id="SSF52540">
    <property type="entry name" value="P-loop containing nucleoside triphosphate hydrolases"/>
    <property type="match status" value="2"/>
</dbReference>
<feature type="domain" description="Clp ATPase C-terminal" evidence="6">
    <location>
        <begin position="732"/>
        <end position="820"/>
    </location>
</feature>
<dbReference type="GO" id="GO:0016887">
    <property type="term" value="F:ATP hydrolysis activity"/>
    <property type="evidence" value="ECO:0007669"/>
    <property type="project" value="InterPro"/>
</dbReference>
<gene>
    <name evidence="7" type="ORF">COT71_01465</name>
</gene>
<dbReference type="InterPro" id="IPR027417">
    <property type="entry name" value="P-loop_NTPase"/>
</dbReference>
<reference evidence="8" key="1">
    <citation type="submission" date="2017-09" db="EMBL/GenBank/DDBJ databases">
        <title>Depth-based differentiation of microbial function through sediment-hosted aquifers and enrichment of novel symbionts in the deep terrestrial subsurface.</title>
        <authorList>
            <person name="Probst A.J."/>
            <person name="Ladd B."/>
            <person name="Jarett J.K."/>
            <person name="Geller-Mcgrath D.E."/>
            <person name="Sieber C.M.K."/>
            <person name="Emerson J.B."/>
            <person name="Anantharaman K."/>
            <person name="Thomas B.C."/>
            <person name="Malmstrom R."/>
            <person name="Stieglmeier M."/>
            <person name="Klingl A."/>
            <person name="Woyke T."/>
            <person name="Ryan C.M."/>
            <person name="Banfield J.F."/>
        </authorList>
    </citation>
    <scope>NUCLEOTIDE SEQUENCE [LARGE SCALE GENOMIC DNA]</scope>
</reference>
<evidence type="ECO:0000256" key="3">
    <source>
        <dbReference type="ARBA" id="ARBA00023186"/>
    </source>
</evidence>
<dbReference type="SMART" id="SM00382">
    <property type="entry name" value="AAA"/>
    <property type="match status" value="2"/>
</dbReference>
<dbReference type="InterPro" id="IPR003593">
    <property type="entry name" value="AAA+_ATPase"/>
</dbReference>
<keyword evidence="4" id="KW-0812">Transmembrane</keyword>
<proteinExistence type="predicted"/>
<dbReference type="GO" id="GO:0034605">
    <property type="term" value="P:cellular response to heat"/>
    <property type="evidence" value="ECO:0007669"/>
    <property type="project" value="TreeGrafter"/>
</dbReference>
<feature type="transmembrane region" description="Helical" evidence="4">
    <location>
        <begin position="27"/>
        <end position="48"/>
    </location>
</feature>